<accession>A0A433Q9S2</accession>
<dbReference type="AlphaFoldDB" id="A0A433Q9S2"/>
<evidence type="ECO:0000256" key="1">
    <source>
        <dbReference type="SAM" id="Phobius"/>
    </source>
</evidence>
<dbReference type="EMBL" id="RBNJ01010249">
    <property type="protein sequence ID" value="RUS26540.1"/>
    <property type="molecule type" value="Genomic_DNA"/>
</dbReference>
<keyword evidence="3" id="KW-1185">Reference proteome</keyword>
<protein>
    <submittedName>
        <fullName evidence="2">Uncharacterized protein</fullName>
    </submittedName>
</protein>
<feature type="transmembrane region" description="Helical" evidence="1">
    <location>
        <begin position="45"/>
        <end position="64"/>
    </location>
</feature>
<reference evidence="2 3" key="1">
    <citation type="journal article" date="2018" name="New Phytol.">
        <title>Phylogenomics of Endogonaceae and evolution of mycorrhizas within Mucoromycota.</title>
        <authorList>
            <person name="Chang Y."/>
            <person name="Desiro A."/>
            <person name="Na H."/>
            <person name="Sandor L."/>
            <person name="Lipzen A."/>
            <person name="Clum A."/>
            <person name="Barry K."/>
            <person name="Grigoriev I.V."/>
            <person name="Martin F.M."/>
            <person name="Stajich J.E."/>
            <person name="Smith M.E."/>
            <person name="Bonito G."/>
            <person name="Spatafora J.W."/>
        </authorList>
    </citation>
    <scope>NUCLEOTIDE SEQUENCE [LARGE SCALE GENOMIC DNA]</scope>
    <source>
        <strain evidence="2 3">AD002</strain>
    </source>
</reference>
<name>A0A433Q9S2_9FUNG</name>
<sequence>MILLHRTLRATTTYFPTPTSSIGDSVINTSTNSPTLTPSASQANIAPIIGGVIGGLAACAFIGARRA</sequence>
<organism evidence="2 3">
    <name type="scientific">Jimgerdemannia flammicorona</name>
    <dbReference type="NCBI Taxonomy" id="994334"/>
    <lineage>
        <taxon>Eukaryota</taxon>
        <taxon>Fungi</taxon>
        <taxon>Fungi incertae sedis</taxon>
        <taxon>Mucoromycota</taxon>
        <taxon>Mucoromycotina</taxon>
        <taxon>Endogonomycetes</taxon>
        <taxon>Endogonales</taxon>
        <taxon>Endogonaceae</taxon>
        <taxon>Jimgerdemannia</taxon>
    </lineage>
</organism>
<dbReference type="Proteomes" id="UP000274822">
    <property type="component" value="Unassembled WGS sequence"/>
</dbReference>
<keyword evidence="1" id="KW-0472">Membrane</keyword>
<gene>
    <name evidence="2" type="ORF">BC938DRAFT_470635</name>
</gene>
<evidence type="ECO:0000313" key="3">
    <source>
        <dbReference type="Proteomes" id="UP000274822"/>
    </source>
</evidence>
<keyword evidence="1" id="KW-0812">Transmembrane</keyword>
<evidence type="ECO:0000313" key="2">
    <source>
        <dbReference type="EMBL" id="RUS26540.1"/>
    </source>
</evidence>
<proteinExistence type="predicted"/>
<keyword evidence="1" id="KW-1133">Transmembrane helix</keyword>
<comment type="caution">
    <text evidence="2">The sequence shown here is derived from an EMBL/GenBank/DDBJ whole genome shotgun (WGS) entry which is preliminary data.</text>
</comment>